<keyword evidence="15" id="KW-0238">DNA-binding</keyword>
<feature type="active site" description="Nucleophile; methyl group acceptor from either O6-methylguanine or O4-methylthymine" evidence="12">
    <location>
        <position position="329"/>
    </location>
</feature>
<feature type="active site" description="Nucleophile; methyl group acceptor from methylphosphotriester" evidence="12">
    <location>
        <position position="43"/>
    </location>
</feature>
<feature type="binding site" evidence="13">
    <location>
        <position position="77"/>
    </location>
    <ligand>
        <name>Zn(2+)</name>
        <dbReference type="ChEBI" id="CHEBI:29105"/>
    </ligand>
</feature>
<dbReference type="InterPro" id="IPR016221">
    <property type="entry name" value="Bifunct_regulatory_prot_Ada"/>
</dbReference>
<evidence type="ECO:0000256" key="7">
    <source>
        <dbReference type="ARBA" id="ARBA00023015"/>
    </source>
</evidence>
<dbReference type="InterPro" id="IPR014048">
    <property type="entry name" value="MethylDNA_cys_MeTrfase_DNA-bd"/>
</dbReference>
<keyword evidence="13" id="KW-0862">Zinc</keyword>
<dbReference type="InterPro" id="IPR036631">
    <property type="entry name" value="MGMT_N_sf"/>
</dbReference>
<feature type="binding site" evidence="13">
    <location>
        <position position="74"/>
    </location>
    <ligand>
        <name>Zn(2+)</name>
        <dbReference type="ChEBI" id="CHEBI:29105"/>
    </ligand>
</feature>
<keyword evidence="4 15" id="KW-0489">Methyltransferase</keyword>
<evidence type="ECO:0000256" key="4">
    <source>
        <dbReference type="ARBA" id="ARBA00022603"/>
    </source>
</evidence>
<dbReference type="GO" id="GO:0032259">
    <property type="term" value="P:methylation"/>
    <property type="evidence" value="ECO:0007669"/>
    <property type="project" value="UniProtKB-KW"/>
</dbReference>
<dbReference type="EMBL" id="QYYA01000001">
    <property type="protein sequence ID" value="RJG20058.1"/>
    <property type="molecule type" value="Genomic_DNA"/>
</dbReference>
<organism evidence="15 16">
    <name type="scientific">Alcanivorax profundi</name>
    <dbReference type="NCBI Taxonomy" id="2338368"/>
    <lineage>
        <taxon>Bacteria</taxon>
        <taxon>Pseudomonadati</taxon>
        <taxon>Pseudomonadota</taxon>
        <taxon>Gammaproteobacteria</taxon>
        <taxon>Oceanospirillales</taxon>
        <taxon>Alcanivoracaceae</taxon>
        <taxon>Alcanivorax</taxon>
    </lineage>
</organism>
<name>A0A418Y3F6_9GAMM</name>
<dbReference type="SUPFAM" id="SSF53155">
    <property type="entry name" value="Methylated DNA-protein cysteine methyltransferase domain"/>
    <property type="match status" value="1"/>
</dbReference>
<dbReference type="NCBIfam" id="TIGR00589">
    <property type="entry name" value="ogt"/>
    <property type="match status" value="1"/>
</dbReference>
<dbReference type="GO" id="GO:0008270">
    <property type="term" value="F:zinc ion binding"/>
    <property type="evidence" value="ECO:0007669"/>
    <property type="project" value="InterPro"/>
</dbReference>
<dbReference type="Pfam" id="PF02805">
    <property type="entry name" value="Ada_Zn_binding"/>
    <property type="match status" value="1"/>
</dbReference>
<evidence type="ECO:0000256" key="6">
    <source>
        <dbReference type="ARBA" id="ARBA00022763"/>
    </source>
</evidence>
<evidence type="ECO:0000313" key="15">
    <source>
        <dbReference type="EMBL" id="RJG20058.1"/>
    </source>
</evidence>
<dbReference type="Proteomes" id="UP000283734">
    <property type="component" value="Unassembled WGS sequence"/>
</dbReference>
<dbReference type="InterPro" id="IPR036217">
    <property type="entry name" value="MethylDNA_cys_MeTrfase_DNAb"/>
</dbReference>
<dbReference type="GO" id="GO:0043565">
    <property type="term" value="F:sequence-specific DNA binding"/>
    <property type="evidence" value="ECO:0007669"/>
    <property type="project" value="InterPro"/>
</dbReference>
<gene>
    <name evidence="15" type="ORF">D4A39_04290</name>
</gene>
<evidence type="ECO:0000256" key="12">
    <source>
        <dbReference type="PIRSR" id="PIRSR000409-1"/>
    </source>
</evidence>
<reference evidence="15 16" key="1">
    <citation type="submission" date="2018-09" db="EMBL/GenBank/DDBJ databases">
        <title>Alcanivorax profundi sp. nov., isolated from 1000 m-depth seawater of the Mariana Trench.</title>
        <authorList>
            <person name="Liu J."/>
        </authorList>
    </citation>
    <scope>NUCLEOTIDE SEQUENCE [LARGE SCALE GENOMIC DNA]</scope>
    <source>
        <strain evidence="15 16">MTEO17</strain>
    </source>
</reference>
<dbReference type="OrthoDB" id="9811249at2"/>
<dbReference type="SUPFAM" id="SSF46767">
    <property type="entry name" value="Methylated DNA-protein cysteine methyltransferase, C-terminal domain"/>
    <property type="match status" value="1"/>
</dbReference>
<dbReference type="PIRSF" id="PIRSF000409">
    <property type="entry name" value="Ada"/>
    <property type="match status" value="1"/>
</dbReference>
<feature type="binding site" evidence="13">
    <location>
        <position position="47"/>
    </location>
    <ligand>
        <name>Zn(2+)</name>
        <dbReference type="ChEBI" id="CHEBI:29105"/>
    </ligand>
</feature>
<keyword evidence="16" id="KW-1185">Reference proteome</keyword>
<dbReference type="CDD" id="cd06445">
    <property type="entry name" value="ATase"/>
    <property type="match status" value="1"/>
</dbReference>
<evidence type="ECO:0000256" key="9">
    <source>
        <dbReference type="ARBA" id="ARBA00023163"/>
    </source>
</evidence>
<keyword evidence="7" id="KW-0805">Transcription regulation</keyword>
<keyword evidence="9" id="KW-0804">Transcription</keyword>
<dbReference type="InterPro" id="IPR036388">
    <property type="entry name" value="WH-like_DNA-bd_sf"/>
</dbReference>
<evidence type="ECO:0000256" key="8">
    <source>
        <dbReference type="ARBA" id="ARBA00023159"/>
    </source>
</evidence>
<dbReference type="PANTHER" id="PTHR10815:SF14">
    <property type="entry name" value="BIFUNCTIONAL TRANSCRIPTIONAL ACTIVATOR_DNA REPAIR ENZYME ADA"/>
    <property type="match status" value="1"/>
</dbReference>
<dbReference type="PANTHER" id="PTHR10815">
    <property type="entry name" value="METHYLATED-DNA--PROTEIN-CYSTEINE METHYLTRANSFERASE"/>
    <property type="match status" value="1"/>
</dbReference>
<dbReference type="GO" id="GO:0003908">
    <property type="term" value="F:methylated-DNA-[protein]-cysteine S-methyltransferase activity"/>
    <property type="evidence" value="ECO:0007669"/>
    <property type="project" value="UniProtKB-EC"/>
</dbReference>
<dbReference type="InterPro" id="IPR004026">
    <property type="entry name" value="Ada_DNA_repair_Zn-bd"/>
</dbReference>
<dbReference type="InterPro" id="IPR035451">
    <property type="entry name" value="Ada-like_dom_sf"/>
</dbReference>
<dbReference type="Gene3D" id="3.30.160.70">
    <property type="entry name" value="Methylated DNA-protein cysteine methyltransferase domain"/>
    <property type="match status" value="1"/>
</dbReference>
<accession>A0A418Y3F6</accession>
<dbReference type="PROSITE" id="PS01124">
    <property type="entry name" value="HTH_ARAC_FAMILY_2"/>
    <property type="match status" value="1"/>
</dbReference>
<dbReference type="InterPro" id="IPR001497">
    <property type="entry name" value="MethylDNA_cys_MeTrfase_AS"/>
</dbReference>
<dbReference type="AlphaFoldDB" id="A0A418Y3F6"/>
<dbReference type="NCBIfam" id="NF011964">
    <property type="entry name" value="PRK15435.1"/>
    <property type="match status" value="1"/>
</dbReference>
<dbReference type="PROSITE" id="PS00374">
    <property type="entry name" value="MGMT"/>
    <property type="match status" value="1"/>
</dbReference>
<sequence length="363" mass="39274">MSPNPASVDAPVSELDNLRWQQLESRLPGTSFVYGVTTTGVVCSPGCPSRLPRRENVRFYEDIRGALQAGFRPCKRCRPLDKVGRDLGALLARVCRNLEGYVVSGADAAIADVASDAGMAEATLLRHFRSVTGLTPTEYLAAIRQCRLYPALAKQGSVLQAATEAGYGSASHFYQDAPRLTGMPPAKHRKGGKGEQLTFALASTELGELAVAASSQGVCWIALGEDPGVLLDEFQDHFRHATLLPPNDAFNQQIAAVCQLVQHPEQPVTLPLDIRGTVFQRQVWQALQAIPVGMTLDYQQLAERIGRPTAARAVARACASNVLAVAVPCHRIIRRDGGLSGYRWGVERKAWLLAREKAAPEGN</sequence>
<keyword evidence="5 15" id="KW-0808">Transferase</keyword>
<keyword evidence="8" id="KW-0010">Activator</keyword>
<comment type="catalytic activity">
    <reaction evidence="11">
        <text>a 6-O-methyl-2'-deoxyguanosine in DNA + L-cysteinyl-[protein] = S-methyl-L-cysteinyl-[protein] + a 2'-deoxyguanosine in DNA</text>
        <dbReference type="Rhea" id="RHEA:24000"/>
        <dbReference type="Rhea" id="RHEA-COMP:10131"/>
        <dbReference type="Rhea" id="RHEA-COMP:10132"/>
        <dbReference type="Rhea" id="RHEA-COMP:11367"/>
        <dbReference type="Rhea" id="RHEA-COMP:11368"/>
        <dbReference type="ChEBI" id="CHEBI:29950"/>
        <dbReference type="ChEBI" id="CHEBI:82612"/>
        <dbReference type="ChEBI" id="CHEBI:85445"/>
        <dbReference type="ChEBI" id="CHEBI:85448"/>
        <dbReference type="EC" id="2.1.1.63"/>
    </reaction>
</comment>
<evidence type="ECO:0000256" key="10">
    <source>
        <dbReference type="ARBA" id="ARBA00023204"/>
    </source>
</evidence>
<comment type="catalytic activity">
    <reaction evidence="1">
        <text>a 4-O-methyl-thymidine in DNA + L-cysteinyl-[protein] = a thymidine in DNA + S-methyl-L-cysteinyl-[protein]</text>
        <dbReference type="Rhea" id="RHEA:53428"/>
        <dbReference type="Rhea" id="RHEA-COMP:10131"/>
        <dbReference type="Rhea" id="RHEA-COMP:10132"/>
        <dbReference type="Rhea" id="RHEA-COMP:13555"/>
        <dbReference type="Rhea" id="RHEA-COMP:13556"/>
        <dbReference type="ChEBI" id="CHEBI:29950"/>
        <dbReference type="ChEBI" id="CHEBI:82612"/>
        <dbReference type="ChEBI" id="CHEBI:137386"/>
        <dbReference type="ChEBI" id="CHEBI:137387"/>
        <dbReference type="EC" id="2.1.1.63"/>
    </reaction>
</comment>
<feature type="domain" description="HTH araC/xylS-type" evidence="14">
    <location>
        <begin position="92"/>
        <end position="191"/>
    </location>
</feature>
<dbReference type="Gene3D" id="1.10.10.60">
    <property type="entry name" value="Homeodomain-like"/>
    <property type="match status" value="1"/>
</dbReference>
<evidence type="ECO:0000256" key="11">
    <source>
        <dbReference type="ARBA" id="ARBA00049348"/>
    </source>
</evidence>
<dbReference type="RefSeq" id="WP_119917551.1">
    <property type="nucleotide sequence ID" value="NZ_CAXGPP010000034.1"/>
</dbReference>
<evidence type="ECO:0000256" key="1">
    <source>
        <dbReference type="ARBA" id="ARBA00001286"/>
    </source>
</evidence>
<evidence type="ECO:0000256" key="5">
    <source>
        <dbReference type="ARBA" id="ARBA00022679"/>
    </source>
</evidence>
<keyword evidence="13" id="KW-0479">Metal-binding</keyword>
<dbReference type="GO" id="GO:0003700">
    <property type="term" value="F:DNA-binding transcription factor activity"/>
    <property type="evidence" value="ECO:0007669"/>
    <property type="project" value="InterPro"/>
</dbReference>
<protein>
    <recommendedName>
        <fullName evidence="3">methylated-DNA--[protein]-cysteine S-methyltransferase</fullName>
        <ecNumber evidence="3">2.1.1.63</ecNumber>
    </recommendedName>
</protein>
<keyword evidence="10" id="KW-0234">DNA repair</keyword>
<evidence type="ECO:0000313" key="16">
    <source>
        <dbReference type="Proteomes" id="UP000283734"/>
    </source>
</evidence>
<evidence type="ECO:0000256" key="13">
    <source>
        <dbReference type="PIRSR" id="PIRSR000409-3"/>
    </source>
</evidence>
<dbReference type="GO" id="GO:0006281">
    <property type="term" value="P:DNA repair"/>
    <property type="evidence" value="ECO:0007669"/>
    <property type="project" value="UniProtKB-KW"/>
</dbReference>
<dbReference type="InterPro" id="IPR009057">
    <property type="entry name" value="Homeodomain-like_sf"/>
</dbReference>
<dbReference type="FunFam" id="1.10.10.10:FF:000214">
    <property type="entry name" value="Methylated-DNA--protein-cysteine methyltransferase"/>
    <property type="match status" value="1"/>
</dbReference>
<keyword evidence="6" id="KW-0227">DNA damage</keyword>
<comment type="similarity">
    <text evidence="2">Belongs to the MGMT family.</text>
</comment>
<dbReference type="Gene3D" id="3.40.10.10">
    <property type="entry name" value="DNA Methylphosphotriester Repair Domain"/>
    <property type="match status" value="1"/>
</dbReference>
<dbReference type="EC" id="2.1.1.63" evidence="3"/>
<feature type="binding site" evidence="13">
    <location>
        <position position="43"/>
    </location>
    <ligand>
        <name>Zn(2+)</name>
        <dbReference type="ChEBI" id="CHEBI:29105"/>
    </ligand>
</feature>
<dbReference type="InterPro" id="IPR018060">
    <property type="entry name" value="HTH_AraC"/>
</dbReference>
<dbReference type="Gene3D" id="1.10.10.10">
    <property type="entry name" value="Winged helix-like DNA-binding domain superfamily/Winged helix DNA-binding domain"/>
    <property type="match status" value="1"/>
</dbReference>
<comment type="caution">
    <text evidence="15">The sequence shown here is derived from an EMBL/GenBank/DDBJ whole genome shotgun (WGS) entry which is preliminary data.</text>
</comment>
<proteinExistence type="inferred from homology"/>
<dbReference type="Pfam" id="PF01035">
    <property type="entry name" value="DNA_binding_1"/>
    <property type="match status" value="1"/>
</dbReference>
<comment type="cofactor">
    <cofactor evidence="13">
        <name>Zn(2+)</name>
        <dbReference type="ChEBI" id="CHEBI:29105"/>
    </cofactor>
    <text evidence="13">Binds 1 zinc ion per subunit.</text>
</comment>
<evidence type="ECO:0000256" key="2">
    <source>
        <dbReference type="ARBA" id="ARBA00008711"/>
    </source>
</evidence>
<dbReference type="SUPFAM" id="SSF57884">
    <property type="entry name" value="Ada DNA repair protein, N-terminal domain (N-Ada 10)"/>
    <property type="match status" value="1"/>
</dbReference>
<dbReference type="SUPFAM" id="SSF46689">
    <property type="entry name" value="Homeodomain-like"/>
    <property type="match status" value="1"/>
</dbReference>
<dbReference type="Pfam" id="PF12833">
    <property type="entry name" value="HTH_18"/>
    <property type="match status" value="1"/>
</dbReference>
<evidence type="ECO:0000256" key="3">
    <source>
        <dbReference type="ARBA" id="ARBA00011918"/>
    </source>
</evidence>
<evidence type="ECO:0000259" key="14">
    <source>
        <dbReference type="PROSITE" id="PS01124"/>
    </source>
</evidence>
<dbReference type="SMART" id="SM00342">
    <property type="entry name" value="HTH_ARAC"/>
    <property type="match status" value="1"/>
</dbReference>